<feature type="domain" description="RING-type" evidence="6">
    <location>
        <begin position="387"/>
        <end position="432"/>
    </location>
</feature>
<dbReference type="InterPro" id="IPR017907">
    <property type="entry name" value="Znf_RING_CS"/>
</dbReference>
<dbReference type="OrthoDB" id="251770at2759"/>
<dbReference type="InterPro" id="IPR019786">
    <property type="entry name" value="Zinc_finger_PHD-type_CS"/>
</dbReference>
<dbReference type="InterPro" id="IPR001841">
    <property type="entry name" value="Znf_RING"/>
</dbReference>
<keyword evidence="3" id="KW-0862">Zinc</keyword>
<evidence type="ECO:0000313" key="9">
    <source>
        <dbReference type="Proteomes" id="UP000283530"/>
    </source>
</evidence>
<dbReference type="CDD" id="cd15489">
    <property type="entry name" value="PHD_SF"/>
    <property type="match status" value="1"/>
</dbReference>
<keyword evidence="2 4" id="KW-0863">Zinc-finger</keyword>
<dbReference type="PROSITE" id="PS50089">
    <property type="entry name" value="ZF_RING_2"/>
    <property type="match status" value="1"/>
</dbReference>
<comment type="caution">
    <text evidence="8">The sequence shown here is derived from an EMBL/GenBank/DDBJ whole genome shotgun (WGS) entry which is preliminary data.</text>
</comment>
<dbReference type="PROSITE" id="PS50172">
    <property type="entry name" value="BRCT"/>
    <property type="match status" value="1"/>
</dbReference>
<evidence type="ECO:0000259" key="6">
    <source>
        <dbReference type="PROSITE" id="PS50089"/>
    </source>
</evidence>
<dbReference type="SUPFAM" id="SSF57903">
    <property type="entry name" value="FYVE/PHD zinc finger"/>
    <property type="match status" value="1"/>
</dbReference>
<name>A0A3S3MS94_9MAGN</name>
<dbReference type="InterPro" id="IPR001357">
    <property type="entry name" value="BRCT_dom"/>
</dbReference>
<protein>
    <submittedName>
        <fullName evidence="8">BRCT domain-containing protein isoform X1</fullName>
    </submittedName>
</protein>
<dbReference type="Pfam" id="PF12738">
    <property type="entry name" value="PTCB-BRCT"/>
    <property type="match status" value="1"/>
</dbReference>
<dbReference type="PROSITE" id="PS01359">
    <property type="entry name" value="ZF_PHD_1"/>
    <property type="match status" value="1"/>
</dbReference>
<dbReference type="SUPFAM" id="SSF57850">
    <property type="entry name" value="RING/U-box"/>
    <property type="match status" value="1"/>
</dbReference>
<dbReference type="Pfam" id="PF13639">
    <property type="entry name" value="zf-RING_2"/>
    <property type="match status" value="1"/>
</dbReference>
<evidence type="ECO:0000256" key="3">
    <source>
        <dbReference type="ARBA" id="ARBA00022833"/>
    </source>
</evidence>
<dbReference type="PANTHER" id="PTHR47776:SF2">
    <property type="entry name" value="RING-TYPE E3 UBIQUITIN TRANSFERASE BRCA1"/>
    <property type="match status" value="1"/>
</dbReference>
<keyword evidence="9" id="KW-1185">Reference proteome</keyword>
<dbReference type="Proteomes" id="UP000283530">
    <property type="component" value="Unassembled WGS sequence"/>
</dbReference>
<dbReference type="InterPro" id="IPR036420">
    <property type="entry name" value="BRCT_dom_sf"/>
</dbReference>
<sequence length="536" mass="60762">MQAQISLQNLISLGSISNFSSRAKKKKKKKKTTLKSHYQMEEEEDEIVSFSTNPSIVRRDFPVGGMELVVASVSGYHGLEKFKLIKLINQSGASYVGTMTKSITHLVCWKFEGRKYSLAKDFRTKIINHRWFEDCLKEGKRLPEEPYLMKSGQQIGPLSWEIPVVVETSARKGNLSTRKDKKVLVDLTNTFNNYNAPEIDTTKRCFSAGCSTWSDPHLLTEPMEPSSYSSMFSARRKRNIHIADENYTSTKSTCKGRRLVKKNAPDASINSAVLEDNTQECCPFDLFNEHNSVGAVCQSSRTTLQNEFLNSGENWNRELEDEEIAELNKTSVSNDSDKPVSERSPSTQETTSQNECCNTIGNQNGVGKEVDHLEEQIVLPTSSDLSCVICWTDFSSTRGVLPCGHRFCYSCIQGWADHMISMRKVSACPLCKASFEIIRKVEGAAPSDQKIYSQTLPCTSTEDILVLLGREPCYSLTTEHLARVCYECRSHEPEDLLVSCHICRNQWVHSFCLDPPLVPWTCIHCKDNRRLYQRFW</sequence>
<feature type="region of interest" description="Disordered" evidence="5">
    <location>
        <begin position="328"/>
        <end position="354"/>
    </location>
</feature>
<dbReference type="EMBL" id="QPKB01000005">
    <property type="protein sequence ID" value="RWR85180.1"/>
    <property type="molecule type" value="Genomic_DNA"/>
</dbReference>
<feature type="domain" description="BRCT" evidence="7">
    <location>
        <begin position="58"/>
        <end position="149"/>
    </location>
</feature>
<evidence type="ECO:0000256" key="2">
    <source>
        <dbReference type="ARBA" id="ARBA00022771"/>
    </source>
</evidence>
<dbReference type="SUPFAM" id="SSF52113">
    <property type="entry name" value="BRCT domain"/>
    <property type="match status" value="1"/>
</dbReference>
<organism evidence="8 9">
    <name type="scientific">Cinnamomum micranthum f. kanehirae</name>
    <dbReference type="NCBI Taxonomy" id="337451"/>
    <lineage>
        <taxon>Eukaryota</taxon>
        <taxon>Viridiplantae</taxon>
        <taxon>Streptophyta</taxon>
        <taxon>Embryophyta</taxon>
        <taxon>Tracheophyta</taxon>
        <taxon>Spermatophyta</taxon>
        <taxon>Magnoliopsida</taxon>
        <taxon>Magnoliidae</taxon>
        <taxon>Laurales</taxon>
        <taxon>Lauraceae</taxon>
        <taxon>Cinnamomum</taxon>
    </lineage>
</organism>
<dbReference type="InterPro" id="IPR013083">
    <property type="entry name" value="Znf_RING/FYVE/PHD"/>
</dbReference>
<dbReference type="SMART" id="SM00184">
    <property type="entry name" value="RING"/>
    <property type="match status" value="1"/>
</dbReference>
<dbReference type="Gene3D" id="3.30.40.10">
    <property type="entry name" value="Zinc/RING finger domain, C3HC4 (zinc finger)"/>
    <property type="match status" value="1"/>
</dbReference>
<dbReference type="PANTHER" id="PTHR47776">
    <property type="entry name" value="F5A8.9 PROTEIN"/>
    <property type="match status" value="1"/>
</dbReference>
<keyword evidence="1" id="KW-0479">Metal-binding</keyword>
<dbReference type="STRING" id="337451.A0A3S3MS94"/>
<proteinExistence type="predicted"/>
<gene>
    <name evidence="8" type="ORF">CKAN_01403300</name>
</gene>
<dbReference type="Gene3D" id="3.40.50.10190">
    <property type="entry name" value="BRCT domain"/>
    <property type="match status" value="1"/>
</dbReference>
<evidence type="ECO:0000259" key="7">
    <source>
        <dbReference type="PROSITE" id="PS50172"/>
    </source>
</evidence>
<dbReference type="PROSITE" id="PS00518">
    <property type="entry name" value="ZF_RING_1"/>
    <property type="match status" value="1"/>
</dbReference>
<evidence type="ECO:0000313" key="8">
    <source>
        <dbReference type="EMBL" id="RWR85180.1"/>
    </source>
</evidence>
<evidence type="ECO:0000256" key="1">
    <source>
        <dbReference type="ARBA" id="ARBA00022723"/>
    </source>
</evidence>
<feature type="compositionally biased region" description="Polar residues" evidence="5">
    <location>
        <begin position="343"/>
        <end position="354"/>
    </location>
</feature>
<dbReference type="SMART" id="SM00292">
    <property type="entry name" value="BRCT"/>
    <property type="match status" value="1"/>
</dbReference>
<reference evidence="8 9" key="1">
    <citation type="journal article" date="2019" name="Nat. Plants">
        <title>Stout camphor tree genome fills gaps in understanding of flowering plant genome evolution.</title>
        <authorList>
            <person name="Chaw S.M."/>
            <person name="Liu Y.C."/>
            <person name="Wu Y.W."/>
            <person name="Wang H.Y."/>
            <person name="Lin C.I."/>
            <person name="Wu C.S."/>
            <person name="Ke H.M."/>
            <person name="Chang L.Y."/>
            <person name="Hsu C.Y."/>
            <person name="Yang H.T."/>
            <person name="Sudianto E."/>
            <person name="Hsu M.H."/>
            <person name="Wu K.P."/>
            <person name="Wang L.N."/>
            <person name="Leebens-Mack J.H."/>
            <person name="Tsai I.J."/>
        </authorList>
    </citation>
    <scope>NUCLEOTIDE SEQUENCE [LARGE SCALE GENOMIC DNA]</scope>
    <source>
        <strain evidence="9">cv. Chaw 1501</strain>
        <tissue evidence="8">Young leaves</tissue>
    </source>
</reference>
<dbReference type="GO" id="GO:0008270">
    <property type="term" value="F:zinc ion binding"/>
    <property type="evidence" value="ECO:0007669"/>
    <property type="project" value="UniProtKB-KW"/>
</dbReference>
<accession>A0A3S3MS94</accession>
<dbReference type="InterPro" id="IPR011011">
    <property type="entry name" value="Znf_FYVE_PHD"/>
</dbReference>
<dbReference type="AlphaFoldDB" id="A0A3S3MS94"/>
<evidence type="ECO:0000256" key="4">
    <source>
        <dbReference type="PROSITE-ProRule" id="PRU00175"/>
    </source>
</evidence>
<evidence type="ECO:0000256" key="5">
    <source>
        <dbReference type="SAM" id="MobiDB-lite"/>
    </source>
</evidence>